<dbReference type="PATRIC" id="fig|1423771.3.peg.589"/>
<feature type="coiled-coil region" evidence="6">
    <location>
        <begin position="38"/>
        <end position="100"/>
    </location>
</feature>
<keyword evidence="6" id="KW-0175">Coiled coil</keyword>
<evidence type="ECO:0000313" key="8">
    <source>
        <dbReference type="EMBL" id="KRL25111.1"/>
    </source>
</evidence>
<accession>A0A0R1NY60</accession>
<dbReference type="GO" id="GO:0005524">
    <property type="term" value="F:ATP binding"/>
    <property type="evidence" value="ECO:0007669"/>
    <property type="project" value="UniProtKB-UniRule"/>
</dbReference>
<dbReference type="GO" id="GO:0005829">
    <property type="term" value="C:cytosol"/>
    <property type="evidence" value="ECO:0007669"/>
    <property type="project" value="TreeGrafter"/>
</dbReference>
<dbReference type="PANTHER" id="PTHR11070">
    <property type="entry name" value="UVRD / RECB / PCRA DNA HELICASE FAMILY MEMBER"/>
    <property type="match status" value="1"/>
</dbReference>
<proteinExistence type="predicted"/>
<feature type="domain" description="UvrD-like helicase ATP-binding" evidence="7">
    <location>
        <begin position="231"/>
        <end position="624"/>
    </location>
</feature>
<dbReference type="Proteomes" id="UP000050901">
    <property type="component" value="Unassembled WGS sequence"/>
</dbReference>
<evidence type="ECO:0000256" key="4">
    <source>
        <dbReference type="ARBA" id="ARBA00022840"/>
    </source>
</evidence>
<dbReference type="InterPro" id="IPR000212">
    <property type="entry name" value="DNA_helicase_UvrD/REP"/>
</dbReference>
<evidence type="ECO:0000259" key="7">
    <source>
        <dbReference type="PROSITE" id="PS51198"/>
    </source>
</evidence>
<keyword evidence="1 5" id="KW-0547">Nucleotide-binding</keyword>
<dbReference type="AlphaFoldDB" id="A0A0R1NY60"/>
<dbReference type="InterPro" id="IPR048228">
    <property type="entry name" value="HelD_bacillota"/>
</dbReference>
<evidence type="ECO:0000256" key="2">
    <source>
        <dbReference type="ARBA" id="ARBA00022801"/>
    </source>
</evidence>
<keyword evidence="3 5" id="KW-0347">Helicase</keyword>
<dbReference type="PANTHER" id="PTHR11070:SF17">
    <property type="entry name" value="DNA HELICASE IV"/>
    <property type="match status" value="1"/>
</dbReference>
<name>A0A0R1NY60_LIMMU</name>
<evidence type="ECO:0000313" key="9">
    <source>
        <dbReference type="Proteomes" id="UP000050901"/>
    </source>
</evidence>
<dbReference type="GO" id="GO:0000725">
    <property type="term" value="P:recombinational repair"/>
    <property type="evidence" value="ECO:0007669"/>
    <property type="project" value="TreeGrafter"/>
</dbReference>
<dbReference type="GO" id="GO:0003677">
    <property type="term" value="F:DNA binding"/>
    <property type="evidence" value="ECO:0007669"/>
    <property type="project" value="InterPro"/>
</dbReference>
<dbReference type="InterPro" id="IPR014016">
    <property type="entry name" value="UvrD-like_ATP-bd"/>
</dbReference>
<comment type="caution">
    <text evidence="8">The sequence shown here is derived from an EMBL/GenBank/DDBJ whole genome shotgun (WGS) entry which is preliminary data.</text>
</comment>
<dbReference type="PROSITE" id="PS51198">
    <property type="entry name" value="UVRD_HELICASE_ATP_BIND"/>
    <property type="match status" value="1"/>
</dbReference>
<keyword evidence="2 5" id="KW-0378">Hydrolase</keyword>
<dbReference type="EMBL" id="AZEQ01000014">
    <property type="protein sequence ID" value="KRL25111.1"/>
    <property type="molecule type" value="Genomic_DNA"/>
</dbReference>
<evidence type="ECO:0000256" key="3">
    <source>
        <dbReference type="ARBA" id="ARBA00022806"/>
    </source>
</evidence>
<dbReference type="Gene3D" id="3.40.50.300">
    <property type="entry name" value="P-loop containing nucleotide triphosphate hydrolases"/>
    <property type="match status" value="2"/>
</dbReference>
<gene>
    <name evidence="8" type="ORF">FC47_GL000579</name>
</gene>
<evidence type="ECO:0000256" key="1">
    <source>
        <dbReference type="ARBA" id="ARBA00022741"/>
    </source>
</evidence>
<dbReference type="NCBIfam" id="NF041464">
    <property type="entry name" value="HelD_BACSU"/>
    <property type="match status" value="1"/>
</dbReference>
<dbReference type="GO" id="GO:0043138">
    <property type="term" value="F:3'-5' DNA helicase activity"/>
    <property type="evidence" value="ECO:0007669"/>
    <property type="project" value="TreeGrafter"/>
</dbReference>
<sequence length="790" mass="90366">MFGRAKIVKLIFWKSEEFSLADEYSERKLEQQRVDWTIQQIDAQIKKTQAALDSAHQETRAVEKNFGENASINRYEVDDIAESRSELEQQRQLVARTVENETILRHQLQTLQQLRESPYFGRIDILDPGEKEPESLYIGTASLMNDDKTDFIVYDWRAPISGIYYNGTLGKVQYQTPAGTQSTTLVKKRQFTIKDGQIINMFDTNETVGDQMLQEALGHQNDQYMQNIVATIQKEQNDIIRDTKSDLLLVQGVAGSGKTSAILQRIAYLLYHSRTALNADQIVLFSPNLLFSHYISDVLPSLGERNMRQVTLEGFLRRRFEGLNVESLFERYETRSQNPAISLDIANYLEGADCMYQVKAYLEFLQQHPDAICFTDLNFRQQPFFSAEHIQSIYQAQPAAMTIADRLLKTKNTLIKELKSRIQDVAKSDWIAKELNDQDVIGLHNLYGQKTIDDFADEDEQYAYLSYQLAKKRLRIVYDAIYNDYFIDFNSQYEKFLQQLSRPATVKNSDWQSMLFGYRQQLEYHRIALMHTAPLMYLRDLMSGSGQNRSFQYVFIDEMQDYSLAMLIYLKHAFPKARFTILGDSEQALFKPLQLPGQLLQQLNDALAFKHPNLIELKRSYRSTMEITDFAKSLLPDGDQIISFTRHGAKPRLIAAADSADAATALLQQTAILHERYATIAVLTKDRAQAKQVYQTLHRQFKSIVHLLDSQDSVLPVGIVVLPIYLAKGLEFDAAIAWNVSDQNLPAERAVGLIYTMASRAMHELTLISAGPVSSVIEQNAAQLLETAES</sequence>
<evidence type="ECO:0000256" key="6">
    <source>
        <dbReference type="SAM" id="Coils"/>
    </source>
</evidence>
<feature type="binding site" evidence="5">
    <location>
        <begin position="252"/>
        <end position="259"/>
    </location>
    <ligand>
        <name>ATP</name>
        <dbReference type="ChEBI" id="CHEBI:30616"/>
    </ligand>
</feature>
<dbReference type="SUPFAM" id="SSF52540">
    <property type="entry name" value="P-loop containing nucleoside triphosphate hydrolases"/>
    <property type="match status" value="1"/>
</dbReference>
<organism evidence="8 9">
    <name type="scientific">Limosilactobacillus mucosae DSM 13345</name>
    <dbReference type="NCBI Taxonomy" id="1423771"/>
    <lineage>
        <taxon>Bacteria</taxon>
        <taxon>Bacillati</taxon>
        <taxon>Bacillota</taxon>
        <taxon>Bacilli</taxon>
        <taxon>Lactobacillales</taxon>
        <taxon>Lactobacillaceae</taxon>
        <taxon>Limosilactobacillus</taxon>
    </lineage>
</organism>
<protein>
    <submittedName>
        <fullName evidence="8">DNA helicase</fullName>
    </submittedName>
</protein>
<evidence type="ECO:0000256" key="5">
    <source>
        <dbReference type="PROSITE-ProRule" id="PRU00560"/>
    </source>
</evidence>
<keyword evidence="4 5" id="KW-0067">ATP-binding</keyword>
<dbReference type="GO" id="GO:0016787">
    <property type="term" value="F:hydrolase activity"/>
    <property type="evidence" value="ECO:0007669"/>
    <property type="project" value="UniProtKB-UniRule"/>
</dbReference>
<reference evidence="8 9" key="1">
    <citation type="journal article" date="2015" name="Genome Announc.">
        <title>Expanding the biotechnology potential of lactobacilli through comparative genomics of 213 strains and associated genera.</title>
        <authorList>
            <person name="Sun Z."/>
            <person name="Harris H.M."/>
            <person name="McCann A."/>
            <person name="Guo C."/>
            <person name="Argimon S."/>
            <person name="Zhang W."/>
            <person name="Yang X."/>
            <person name="Jeffery I.B."/>
            <person name="Cooney J.C."/>
            <person name="Kagawa T.F."/>
            <person name="Liu W."/>
            <person name="Song Y."/>
            <person name="Salvetti E."/>
            <person name="Wrobel A."/>
            <person name="Rasinkangas P."/>
            <person name="Parkhill J."/>
            <person name="Rea M.C."/>
            <person name="O'Sullivan O."/>
            <person name="Ritari J."/>
            <person name="Douillard F.P."/>
            <person name="Paul Ross R."/>
            <person name="Yang R."/>
            <person name="Briner A.E."/>
            <person name="Felis G.E."/>
            <person name="de Vos W.M."/>
            <person name="Barrangou R."/>
            <person name="Klaenhammer T.R."/>
            <person name="Caufield P.W."/>
            <person name="Cui Y."/>
            <person name="Zhang H."/>
            <person name="O'Toole P.W."/>
        </authorList>
    </citation>
    <scope>NUCLEOTIDE SEQUENCE [LARGE SCALE GENOMIC DNA]</scope>
    <source>
        <strain evidence="8 9">DSM 13345</strain>
    </source>
</reference>
<dbReference type="InterPro" id="IPR027417">
    <property type="entry name" value="P-loop_NTPase"/>
</dbReference>